<dbReference type="PANTHER" id="PTHR43705">
    <property type="entry name" value="HYDROXYACYLGLUTATHIONE HYDROLASE"/>
    <property type="match status" value="1"/>
</dbReference>
<dbReference type="GO" id="GO:0004416">
    <property type="term" value="F:hydroxyacylglutathione hydrolase activity"/>
    <property type="evidence" value="ECO:0007669"/>
    <property type="project" value="UniProtKB-UniRule"/>
</dbReference>
<evidence type="ECO:0000256" key="6">
    <source>
        <dbReference type="ARBA" id="ARBA00022833"/>
    </source>
</evidence>
<evidence type="ECO:0000256" key="1">
    <source>
        <dbReference type="ARBA" id="ARBA00001623"/>
    </source>
</evidence>
<dbReference type="Gene3D" id="3.60.15.10">
    <property type="entry name" value="Ribonuclease Z/Hydroxyacylglutathione hydrolase-like"/>
    <property type="match status" value="1"/>
</dbReference>
<dbReference type="SMART" id="SM00849">
    <property type="entry name" value="Lactamase_B"/>
    <property type="match status" value="1"/>
</dbReference>
<dbReference type="GO" id="GO:0019243">
    <property type="term" value="P:methylglyoxal catabolic process to D-lactate via S-lactoyl-glutathione"/>
    <property type="evidence" value="ECO:0007669"/>
    <property type="project" value="UniProtKB-UniRule"/>
</dbReference>
<accession>A0A6V6Y425</accession>
<comment type="subunit">
    <text evidence="7">Monomer.</text>
</comment>
<dbReference type="Pfam" id="PF00753">
    <property type="entry name" value="Lactamase_B"/>
    <property type="match status" value="2"/>
</dbReference>
<feature type="binding site" evidence="7">
    <location>
        <position position="52"/>
    </location>
    <ligand>
        <name>Zn(2+)</name>
        <dbReference type="ChEBI" id="CHEBI:29105"/>
        <label>1</label>
    </ligand>
</feature>
<feature type="binding site" evidence="7">
    <location>
        <position position="161"/>
    </location>
    <ligand>
        <name>Zn(2+)</name>
        <dbReference type="ChEBI" id="CHEBI:29105"/>
        <label>2</label>
    </ligand>
</feature>
<dbReference type="InterPro" id="IPR036866">
    <property type="entry name" value="RibonucZ/Hydroxyglut_hydro"/>
</dbReference>
<dbReference type="EC" id="3.1.2.6" evidence="7"/>
<feature type="binding site" evidence="7">
    <location>
        <position position="123"/>
    </location>
    <ligand>
        <name>Zn(2+)</name>
        <dbReference type="ChEBI" id="CHEBI:29105"/>
        <label>2</label>
    </ligand>
</feature>
<sequence length="230" mass="26090">MNIIPVPALSDNYIWLIEKDNKILVVDPGEADLLLDIMASKGYTLEAVLLTHWHPDHTGGVEKLVKTHPAPIYGSHETKLATEIVKGGETLSLLGETFDVIATPGHTEEHVAYLRGKDLFIGDTLFLSSCGRVFTEDYKSMFESLQKLKALEDDVKVYSAHEYSLSNLEQSVKYLKNDATERELERVRKLREEGKVTLPTTIGKEKQVNPFLVIDNQDEFTRYRKERDRG</sequence>
<evidence type="ECO:0000256" key="2">
    <source>
        <dbReference type="ARBA" id="ARBA00004963"/>
    </source>
</evidence>
<dbReference type="InterPro" id="IPR050110">
    <property type="entry name" value="Glyoxalase_II_hydrolase"/>
</dbReference>
<comment type="similarity">
    <text evidence="3 7">Belongs to the metallo-beta-lactamase superfamily. Glyoxalase II family.</text>
</comment>
<feature type="binding site" evidence="7">
    <location>
        <position position="106"/>
    </location>
    <ligand>
        <name>Zn(2+)</name>
        <dbReference type="ChEBI" id="CHEBI:29105"/>
        <label>1</label>
    </ligand>
</feature>
<evidence type="ECO:0000256" key="3">
    <source>
        <dbReference type="ARBA" id="ARBA00006759"/>
    </source>
</evidence>
<keyword evidence="6 7" id="KW-0862">Zinc</keyword>
<feature type="binding site" evidence="7">
    <location>
        <position position="123"/>
    </location>
    <ligand>
        <name>Zn(2+)</name>
        <dbReference type="ChEBI" id="CHEBI:29105"/>
        <label>1</label>
    </ligand>
</feature>
<comment type="catalytic activity">
    <reaction evidence="1 7">
        <text>an S-(2-hydroxyacyl)glutathione + H2O = a 2-hydroxy carboxylate + glutathione + H(+)</text>
        <dbReference type="Rhea" id="RHEA:21864"/>
        <dbReference type="ChEBI" id="CHEBI:15377"/>
        <dbReference type="ChEBI" id="CHEBI:15378"/>
        <dbReference type="ChEBI" id="CHEBI:57925"/>
        <dbReference type="ChEBI" id="CHEBI:58896"/>
        <dbReference type="ChEBI" id="CHEBI:71261"/>
        <dbReference type="EC" id="3.1.2.6"/>
    </reaction>
</comment>
<evidence type="ECO:0000256" key="7">
    <source>
        <dbReference type="HAMAP-Rule" id="MF_01374"/>
    </source>
</evidence>
<evidence type="ECO:0000313" key="9">
    <source>
        <dbReference type="EMBL" id="CAC9931769.1"/>
    </source>
</evidence>
<dbReference type="InterPro" id="IPR017782">
    <property type="entry name" value="Hydroxyacylglutathione_Hdrlase"/>
</dbReference>
<name>A0A6V6Y425_9FIRM</name>
<dbReference type="SUPFAM" id="SSF56281">
    <property type="entry name" value="Metallo-hydrolase/oxidoreductase"/>
    <property type="match status" value="1"/>
</dbReference>
<evidence type="ECO:0000313" key="10">
    <source>
        <dbReference type="Proteomes" id="UP000586454"/>
    </source>
</evidence>
<feature type="binding site" evidence="7">
    <location>
        <position position="57"/>
    </location>
    <ligand>
        <name>Zn(2+)</name>
        <dbReference type="ChEBI" id="CHEBI:29105"/>
        <label>2</label>
    </ligand>
</feature>
<dbReference type="UniPathway" id="UPA00619">
    <property type="reaction ID" value="UER00676"/>
</dbReference>
<dbReference type="AlphaFoldDB" id="A0A6V6Y425"/>
<dbReference type="GO" id="GO:0046872">
    <property type="term" value="F:metal ion binding"/>
    <property type="evidence" value="ECO:0007669"/>
    <property type="project" value="UniProtKB-KW"/>
</dbReference>
<feature type="domain" description="Metallo-beta-lactamase" evidence="8">
    <location>
        <begin position="11"/>
        <end position="161"/>
    </location>
</feature>
<dbReference type="NCBIfam" id="TIGR03413">
    <property type="entry name" value="GSH_gloB"/>
    <property type="match status" value="1"/>
</dbReference>
<protein>
    <recommendedName>
        <fullName evidence="7">Hydroxyacylglutathione hydrolase</fullName>
        <ecNumber evidence="7">3.1.2.6</ecNumber>
    </recommendedName>
    <alternativeName>
        <fullName evidence="7">Glyoxalase II</fullName>
        <shortName evidence="7">Glx II</shortName>
    </alternativeName>
</protein>
<comment type="function">
    <text evidence="7">Thiolesterase that catalyzes the hydrolysis of S-D-lactoyl-glutathione to form glutathione and D-lactic acid.</text>
</comment>
<feature type="binding site" evidence="7">
    <location>
        <position position="54"/>
    </location>
    <ligand>
        <name>Zn(2+)</name>
        <dbReference type="ChEBI" id="CHEBI:29105"/>
        <label>1</label>
    </ligand>
</feature>
<comment type="cofactor">
    <cofactor evidence="7">
        <name>Zn(2+)</name>
        <dbReference type="ChEBI" id="CHEBI:29105"/>
    </cofactor>
    <text evidence="7">Binds 2 Zn(2+) ions per subunit.</text>
</comment>
<dbReference type="Pfam" id="PF16123">
    <property type="entry name" value="HAGH_C"/>
    <property type="match status" value="1"/>
</dbReference>
<keyword evidence="5 7" id="KW-0378">Hydrolase</keyword>
<feature type="binding site" evidence="7">
    <location>
        <position position="56"/>
    </location>
    <ligand>
        <name>Zn(2+)</name>
        <dbReference type="ChEBI" id="CHEBI:29105"/>
        <label>2</label>
    </ligand>
</feature>
<dbReference type="Proteomes" id="UP000586454">
    <property type="component" value="Unassembled WGS sequence"/>
</dbReference>
<dbReference type="PANTHER" id="PTHR43705:SF1">
    <property type="entry name" value="HYDROXYACYLGLUTATHIONE HYDROLASE GLOB"/>
    <property type="match status" value="1"/>
</dbReference>
<proteinExistence type="inferred from homology"/>
<reference evidence="9 10" key="1">
    <citation type="submission" date="2020-06" db="EMBL/GenBank/DDBJ databases">
        <authorList>
            <person name="Criscuolo A."/>
        </authorList>
    </citation>
    <scope>NUCLEOTIDE SEQUENCE [LARGE SCALE GENOMIC DNA]</scope>
    <source>
        <strain evidence="9">1804121828</strain>
    </source>
</reference>
<gene>
    <name evidence="7" type="primary">gloB</name>
    <name evidence="9" type="ORF">PEPNEM18_01082</name>
</gene>
<dbReference type="InterPro" id="IPR032282">
    <property type="entry name" value="HAGH_C"/>
</dbReference>
<evidence type="ECO:0000256" key="4">
    <source>
        <dbReference type="ARBA" id="ARBA00022723"/>
    </source>
</evidence>
<dbReference type="InterPro" id="IPR035680">
    <property type="entry name" value="Clx_II_MBL"/>
</dbReference>
<dbReference type="EMBL" id="CAIJCS010000019">
    <property type="protein sequence ID" value="CAC9931769.1"/>
    <property type="molecule type" value="Genomic_DNA"/>
</dbReference>
<evidence type="ECO:0000259" key="8">
    <source>
        <dbReference type="SMART" id="SM00849"/>
    </source>
</evidence>
<keyword evidence="4 7" id="KW-0479">Metal-binding</keyword>
<keyword evidence="10" id="KW-1185">Reference proteome</keyword>
<dbReference type="HAMAP" id="MF_01374">
    <property type="entry name" value="Glyoxalase_2"/>
    <property type="match status" value="1"/>
</dbReference>
<dbReference type="InterPro" id="IPR001279">
    <property type="entry name" value="Metallo-B-lactamas"/>
</dbReference>
<comment type="caution">
    <text evidence="9">The sequence shown here is derived from an EMBL/GenBank/DDBJ whole genome shotgun (WGS) entry which is preliminary data.</text>
</comment>
<evidence type="ECO:0000256" key="5">
    <source>
        <dbReference type="ARBA" id="ARBA00022801"/>
    </source>
</evidence>
<organism evidence="9 10">
    <name type="scientific">Aedoeadaptatus nemausensis</name>
    <dbReference type="NCBI Taxonomy" id="2582829"/>
    <lineage>
        <taxon>Bacteria</taxon>
        <taxon>Bacillati</taxon>
        <taxon>Bacillota</taxon>
        <taxon>Tissierellia</taxon>
        <taxon>Tissierellales</taxon>
        <taxon>Peptoniphilaceae</taxon>
        <taxon>Aedoeadaptatus</taxon>
    </lineage>
</organism>
<dbReference type="CDD" id="cd07723">
    <property type="entry name" value="hydroxyacylglutathione_hydrolase_MBL-fold"/>
    <property type="match status" value="1"/>
</dbReference>
<dbReference type="RefSeq" id="WP_180500041.1">
    <property type="nucleotide sequence ID" value="NZ_CAIJCS010000019.1"/>
</dbReference>
<comment type="pathway">
    <text evidence="2 7">Secondary metabolite metabolism; methylglyoxal degradation; (R)-lactate from methylglyoxal: step 2/2.</text>
</comment>